<sequence>MIVASLIATIAFQVEANPPGGVWVDDSAEHQAGKAILAYKYPHSYPIFTAVNTFGFLFSLTLIILFIAAMRGPTRFDRLARPVFAWFTLMPMAFAYTYSIIATFPEAKVLTTKNTSQVDTSSNSASAS</sequence>
<comment type="caution">
    <text evidence="1">The sequence shown here is derived from an EMBL/GenBank/DDBJ whole genome shotgun (WGS) entry which is preliminary data.</text>
</comment>
<name>A0ACB7X3R3_9ERIC</name>
<keyword evidence="2" id="KW-1185">Reference proteome</keyword>
<organism evidence="1 2">
    <name type="scientific">Vaccinium darrowii</name>
    <dbReference type="NCBI Taxonomy" id="229202"/>
    <lineage>
        <taxon>Eukaryota</taxon>
        <taxon>Viridiplantae</taxon>
        <taxon>Streptophyta</taxon>
        <taxon>Embryophyta</taxon>
        <taxon>Tracheophyta</taxon>
        <taxon>Spermatophyta</taxon>
        <taxon>Magnoliopsida</taxon>
        <taxon>eudicotyledons</taxon>
        <taxon>Gunneridae</taxon>
        <taxon>Pentapetalae</taxon>
        <taxon>asterids</taxon>
        <taxon>Ericales</taxon>
        <taxon>Ericaceae</taxon>
        <taxon>Vaccinioideae</taxon>
        <taxon>Vaccinieae</taxon>
        <taxon>Vaccinium</taxon>
    </lineage>
</organism>
<gene>
    <name evidence="1" type="ORF">Vadar_023449</name>
</gene>
<accession>A0ACB7X3R3</accession>
<dbReference type="Proteomes" id="UP000828048">
    <property type="component" value="Chromosome 2"/>
</dbReference>
<evidence type="ECO:0000313" key="2">
    <source>
        <dbReference type="Proteomes" id="UP000828048"/>
    </source>
</evidence>
<protein>
    <submittedName>
        <fullName evidence="1">Uncharacterized protein</fullName>
    </submittedName>
</protein>
<proteinExistence type="predicted"/>
<reference evidence="1 2" key="1">
    <citation type="journal article" date="2021" name="Hortic Res">
        <title>High-quality reference genome and annotation aids understanding of berry development for evergreen blueberry (Vaccinium darrowii).</title>
        <authorList>
            <person name="Yu J."/>
            <person name="Hulse-Kemp A.M."/>
            <person name="Babiker E."/>
            <person name="Staton M."/>
        </authorList>
    </citation>
    <scope>NUCLEOTIDE SEQUENCE [LARGE SCALE GENOMIC DNA]</scope>
    <source>
        <strain evidence="2">cv. NJ 8807/NJ 8810</strain>
        <tissue evidence="1">Young leaf</tissue>
    </source>
</reference>
<evidence type="ECO:0000313" key="1">
    <source>
        <dbReference type="EMBL" id="KAH7835160.1"/>
    </source>
</evidence>
<dbReference type="EMBL" id="CM037152">
    <property type="protein sequence ID" value="KAH7835160.1"/>
    <property type="molecule type" value="Genomic_DNA"/>
</dbReference>